<dbReference type="PANTHER" id="PTHR42804">
    <property type="entry name" value="ALDEHYDE DEHYDROGENASE"/>
    <property type="match status" value="1"/>
</dbReference>
<dbReference type="FunFam" id="3.40.605.10:FF:000007">
    <property type="entry name" value="NAD/NADP-dependent betaine aldehyde dehydrogenase"/>
    <property type="match status" value="1"/>
</dbReference>
<dbReference type="Pfam" id="PF00171">
    <property type="entry name" value="Aldedh"/>
    <property type="match status" value="1"/>
</dbReference>
<proteinExistence type="inferred from homology"/>
<dbReference type="CDD" id="cd07138">
    <property type="entry name" value="ALDH_CddD_SSP0762"/>
    <property type="match status" value="1"/>
</dbReference>
<dbReference type="FunFam" id="3.40.309.10:FF:000012">
    <property type="entry name" value="Betaine aldehyde dehydrogenase"/>
    <property type="match status" value="1"/>
</dbReference>
<evidence type="ECO:0000259" key="5">
    <source>
        <dbReference type="Pfam" id="PF00171"/>
    </source>
</evidence>
<sequence>MNNLKKLYIDGVWIDPVEHSDFDVIHPGTEEAIATIALGSSADVDKAVVAATEAFKTWQFSTVDERVALLERIIAAYEKRAEEFVRIMSHEMGTTLSFSREVQMPVGTGHLEAAIEALRAHRFERPSLRGGSTLVDEPVGVVGMITPWNWPVNQIMIKVAPALAAGCTIVLKPSEYSPLSAIMLAEVIDEAGCPPGVFNIINGDGPGVGAAISAHPGIHMVSFTGSTRAGKLVTKAAADTIKRVTLELGGKSPNLIFADADLDAAAQVSVDACFINNGQSCDAGSRLLVERTVYDEVVERVATIVENTKVGDPMKEGDHIGPVVNQQQFDHIQRLIQIGIDDGARLAAGGLGRPSGFNKGYFIRPTLFADVTNDMNIARQEVFGPVLAILPFDTEGEAIEIANDTPYGLAAYIQSTDPDRIHRVSRRLRAGVISVNGNVGDYDVPFGGYKESGNGREAGPMGFHEYLETKAITM</sequence>
<keyword evidence="7" id="KW-1185">Reference proteome</keyword>
<dbReference type="EMBL" id="JAHXDN010000003">
    <property type="protein sequence ID" value="MBW4708386.1"/>
    <property type="molecule type" value="Genomic_DNA"/>
</dbReference>
<dbReference type="InterPro" id="IPR015590">
    <property type="entry name" value="Aldehyde_DH_dom"/>
</dbReference>
<feature type="domain" description="Aldehyde dehydrogenase" evidence="5">
    <location>
        <begin position="13"/>
        <end position="472"/>
    </location>
</feature>
<dbReference type="RefSeq" id="WP_219502178.1">
    <property type="nucleotide sequence ID" value="NZ_JAHXDN010000003.1"/>
</dbReference>
<dbReference type="InterPro" id="IPR029510">
    <property type="entry name" value="Ald_DH_CS_GLU"/>
</dbReference>
<accession>A0A9X1FVI8</accession>
<evidence type="ECO:0000256" key="4">
    <source>
        <dbReference type="RuleBase" id="RU003345"/>
    </source>
</evidence>
<dbReference type="PROSITE" id="PS00687">
    <property type="entry name" value="ALDEHYDE_DEHYDR_GLU"/>
    <property type="match status" value="1"/>
</dbReference>
<dbReference type="Proteomes" id="UP001138661">
    <property type="component" value="Unassembled WGS sequence"/>
</dbReference>
<dbReference type="GO" id="GO:0016491">
    <property type="term" value="F:oxidoreductase activity"/>
    <property type="evidence" value="ECO:0007669"/>
    <property type="project" value="UniProtKB-KW"/>
</dbReference>
<feature type="active site" evidence="3">
    <location>
        <position position="247"/>
    </location>
</feature>
<evidence type="ECO:0000313" key="6">
    <source>
        <dbReference type="EMBL" id="MBW4708386.1"/>
    </source>
</evidence>
<protein>
    <submittedName>
        <fullName evidence="6">Aldehyde dehydrogenase family protein</fullName>
    </submittedName>
</protein>
<dbReference type="PANTHER" id="PTHR42804:SF1">
    <property type="entry name" value="ALDEHYDE DEHYDROGENASE-RELATED"/>
    <property type="match status" value="1"/>
</dbReference>
<evidence type="ECO:0000313" key="7">
    <source>
        <dbReference type="Proteomes" id="UP001138661"/>
    </source>
</evidence>
<keyword evidence="2 4" id="KW-0560">Oxidoreductase</keyword>
<reference evidence="6" key="1">
    <citation type="submission" date="2021-07" db="EMBL/GenBank/DDBJ databases">
        <title>Roseobacter insulae sp. nov., isolated from a tidal flat.</title>
        <authorList>
            <person name="Park S."/>
            <person name="Yoon J.-H."/>
        </authorList>
    </citation>
    <scope>NUCLEOTIDE SEQUENCE</scope>
    <source>
        <strain evidence="6">YSTF-M11</strain>
    </source>
</reference>
<comment type="caution">
    <text evidence="6">The sequence shown here is derived from an EMBL/GenBank/DDBJ whole genome shotgun (WGS) entry which is preliminary data.</text>
</comment>
<organism evidence="6 7">
    <name type="scientific">Roseobacter insulae</name>
    <dbReference type="NCBI Taxonomy" id="2859783"/>
    <lineage>
        <taxon>Bacteria</taxon>
        <taxon>Pseudomonadati</taxon>
        <taxon>Pseudomonadota</taxon>
        <taxon>Alphaproteobacteria</taxon>
        <taxon>Rhodobacterales</taxon>
        <taxon>Roseobacteraceae</taxon>
        <taxon>Roseobacter</taxon>
    </lineage>
</organism>
<evidence type="ECO:0000256" key="3">
    <source>
        <dbReference type="PROSITE-ProRule" id="PRU10007"/>
    </source>
</evidence>
<name>A0A9X1FVI8_9RHOB</name>
<evidence type="ECO:0000256" key="2">
    <source>
        <dbReference type="ARBA" id="ARBA00023002"/>
    </source>
</evidence>
<evidence type="ECO:0000256" key="1">
    <source>
        <dbReference type="ARBA" id="ARBA00009986"/>
    </source>
</evidence>
<dbReference type="AlphaFoldDB" id="A0A9X1FVI8"/>
<gene>
    <name evidence="6" type="ORF">KX928_11385</name>
</gene>
<comment type="similarity">
    <text evidence="1 4">Belongs to the aldehyde dehydrogenase family.</text>
</comment>